<proteinExistence type="predicted"/>
<keyword evidence="2" id="KW-1185">Reference proteome</keyword>
<evidence type="ECO:0000313" key="1">
    <source>
        <dbReference type="EMBL" id="GGA92847.1"/>
    </source>
</evidence>
<evidence type="ECO:0000313" key="2">
    <source>
        <dbReference type="Proteomes" id="UP000607559"/>
    </source>
</evidence>
<organism evidence="1 2">
    <name type="scientific">Puia dinghuensis</name>
    <dbReference type="NCBI Taxonomy" id="1792502"/>
    <lineage>
        <taxon>Bacteria</taxon>
        <taxon>Pseudomonadati</taxon>
        <taxon>Bacteroidota</taxon>
        <taxon>Chitinophagia</taxon>
        <taxon>Chitinophagales</taxon>
        <taxon>Chitinophagaceae</taxon>
        <taxon>Puia</taxon>
    </lineage>
</organism>
<reference evidence="1" key="1">
    <citation type="journal article" date="2014" name="Int. J. Syst. Evol. Microbiol.">
        <title>Complete genome sequence of Corynebacterium casei LMG S-19264T (=DSM 44701T), isolated from a smear-ripened cheese.</title>
        <authorList>
            <consortium name="US DOE Joint Genome Institute (JGI-PGF)"/>
            <person name="Walter F."/>
            <person name="Albersmeier A."/>
            <person name="Kalinowski J."/>
            <person name="Ruckert C."/>
        </authorList>
    </citation>
    <scope>NUCLEOTIDE SEQUENCE</scope>
    <source>
        <strain evidence="1">CGMCC 1.15448</strain>
    </source>
</reference>
<accession>A0A8J2UBT9</accession>
<protein>
    <submittedName>
        <fullName evidence="1">Uncharacterized protein</fullName>
    </submittedName>
</protein>
<name>A0A8J2UBT9_9BACT</name>
<gene>
    <name evidence="1" type="ORF">GCM10011511_15310</name>
</gene>
<reference evidence="1" key="2">
    <citation type="submission" date="2020-09" db="EMBL/GenBank/DDBJ databases">
        <authorList>
            <person name="Sun Q."/>
            <person name="Zhou Y."/>
        </authorList>
    </citation>
    <scope>NUCLEOTIDE SEQUENCE</scope>
    <source>
        <strain evidence="1">CGMCC 1.15448</strain>
    </source>
</reference>
<comment type="caution">
    <text evidence="1">The sequence shown here is derived from an EMBL/GenBank/DDBJ whole genome shotgun (WGS) entry which is preliminary data.</text>
</comment>
<dbReference type="Proteomes" id="UP000607559">
    <property type="component" value="Unassembled WGS sequence"/>
</dbReference>
<dbReference type="RefSeq" id="WP_229688816.1">
    <property type="nucleotide sequence ID" value="NZ_BMJC01000001.1"/>
</dbReference>
<dbReference type="AlphaFoldDB" id="A0A8J2UBT9"/>
<dbReference type="EMBL" id="BMJC01000001">
    <property type="protein sequence ID" value="GGA92847.1"/>
    <property type="molecule type" value="Genomic_DNA"/>
</dbReference>
<sequence length="94" mass="10581">MEQTIEKTATTNTITVPDELCQIAVLIRRQWTAMYFGAVPYVEAMLCLKTIDDNFGDDSGRSIVTYFLGNAKTWKGEYAKAVKAKLNELLKKEA</sequence>